<name>A0ACB5UG33_9FIRM</name>
<evidence type="ECO:0000313" key="2">
    <source>
        <dbReference type="Proteomes" id="UP001374599"/>
    </source>
</evidence>
<accession>A0ACB5UG33</accession>
<evidence type="ECO:0000313" key="1">
    <source>
        <dbReference type="EMBL" id="GMQ61909.1"/>
    </source>
</evidence>
<gene>
    <name evidence="1" type="primary">gcvH</name>
    <name evidence="1" type="ORF">AN2V17_11390</name>
</gene>
<keyword evidence="2" id="KW-1185">Reference proteome</keyword>
<dbReference type="Proteomes" id="UP001374599">
    <property type="component" value="Unassembled WGS sequence"/>
</dbReference>
<protein>
    <submittedName>
        <fullName evidence="1">Glycine cleavage system protein GcvH</fullName>
    </submittedName>
</protein>
<reference evidence="1" key="1">
    <citation type="submission" date="2023-09" db="EMBL/GenBank/DDBJ databases">
        <title>Vallitalea sediminicola and Vallitalea maricola sp. nov., anaerobic bacteria isolated from marine sediment.</title>
        <authorList>
            <person name="Hirano S."/>
            <person name="Maeda A."/>
            <person name="Terahara T."/>
            <person name="Mori K."/>
            <person name="Hamada M."/>
            <person name="Matsumoto R."/>
            <person name="Kobayashi T."/>
        </authorList>
    </citation>
    <scope>NUCLEOTIDE SEQUENCE</scope>
    <source>
        <strain evidence="1">AN17-2</strain>
    </source>
</reference>
<comment type="caution">
    <text evidence="1">The sequence shown here is derived from an EMBL/GenBank/DDBJ whole genome shotgun (WGS) entry which is preliminary data.</text>
</comment>
<sequence length="125" mass="14321">MKIMEDYYYTKNHEWVKVDGNTAIIGVSDYAQHAMGQIVYVELPEVDDEFAKEDAFSVVESVKAASDIYMPVGGTIVEVNEDLDDEPELINTDPYTNYICKIELADENEIEDLMNAKEYEEFCDK</sequence>
<dbReference type="EMBL" id="BTPU01000017">
    <property type="protein sequence ID" value="GMQ61909.1"/>
    <property type="molecule type" value="Genomic_DNA"/>
</dbReference>
<proteinExistence type="predicted"/>
<organism evidence="1 2">
    <name type="scientific">Vallitalea maricola</name>
    <dbReference type="NCBI Taxonomy" id="3074433"/>
    <lineage>
        <taxon>Bacteria</taxon>
        <taxon>Bacillati</taxon>
        <taxon>Bacillota</taxon>
        <taxon>Clostridia</taxon>
        <taxon>Lachnospirales</taxon>
        <taxon>Vallitaleaceae</taxon>
        <taxon>Vallitalea</taxon>
    </lineage>
</organism>